<feature type="chain" id="PRO_5017947207" description="TRAF-type domain-containing protein" evidence="5">
    <location>
        <begin position="19"/>
        <end position="78"/>
    </location>
</feature>
<dbReference type="GO" id="GO:0008270">
    <property type="term" value="F:zinc ion binding"/>
    <property type="evidence" value="ECO:0007669"/>
    <property type="project" value="UniProtKB-KW"/>
</dbReference>
<evidence type="ECO:0000256" key="1">
    <source>
        <dbReference type="ARBA" id="ARBA00022723"/>
    </source>
</evidence>
<keyword evidence="1 4" id="KW-0479">Metal-binding</keyword>
<dbReference type="InterPro" id="IPR013083">
    <property type="entry name" value="Znf_RING/FYVE/PHD"/>
</dbReference>
<dbReference type="PROSITE" id="PS50145">
    <property type="entry name" value="ZF_TRAF"/>
    <property type="match status" value="1"/>
</dbReference>
<evidence type="ECO:0000256" key="5">
    <source>
        <dbReference type="SAM" id="SignalP"/>
    </source>
</evidence>
<dbReference type="AlphaFoldDB" id="A0A3M6T4K5"/>
<feature type="domain" description="TRAF-type" evidence="6">
    <location>
        <begin position="24"/>
        <end position="70"/>
    </location>
</feature>
<keyword evidence="5" id="KW-0732">Signal</keyword>
<feature type="signal peptide" evidence="5">
    <location>
        <begin position="1"/>
        <end position="18"/>
    </location>
</feature>
<dbReference type="EMBL" id="RCHS01004356">
    <property type="protein sequence ID" value="RMX35554.1"/>
    <property type="molecule type" value="Genomic_DNA"/>
</dbReference>
<comment type="caution">
    <text evidence="7">The sequence shown here is derived from an EMBL/GenBank/DDBJ whole genome shotgun (WGS) entry which is preliminary data.</text>
</comment>
<evidence type="ECO:0000313" key="8">
    <source>
        <dbReference type="Proteomes" id="UP000275408"/>
    </source>
</evidence>
<protein>
    <recommendedName>
        <fullName evidence="6">TRAF-type domain-containing protein</fullName>
    </recommendedName>
</protein>
<feature type="zinc finger region" description="TRAF-type" evidence="4">
    <location>
        <begin position="24"/>
        <end position="70"/>
    </location>
</feature>
<evidence type="ECO:0000256" key="4">
    <source>
        <dbReference type="PROSITE-ProRule" id="PRU00207"/>
    </source>
</evidence>
<organism evidence="7 8">
    <name type="scientific">Pocillopora damicornis</name>
    <name type="common">Cauliflower coral</name>
    <name type="synonym">Millepora damicornis</name>
    <dbReference type="NCBI Taxonomy" id="46731"/>
    <lineage>
        <taxon>Eukaryota</taxon>
        <taxon>Metazoa</taxon>
        <taxon>Cnidaria</taxon>
        <taxon>Anthozoa</taxon>
        <taxon>Hexacorallia</taxon>
        <taxon>Scleractinia</taxon>
        <taxon>Astrocoeniina</taxon>
        <taxon>Pocilloporidae</taxon>
        <taxon>Pocillopora</taxon>
    </lineage>
</organism>
<sequence length="78" mass="8984">MWTSILLGLSGTSFRFHALYFLQTHEDSCQYGFVKCQACGETVERRQLTAHREQDCTNRAVACTYCGGEVRHSYMKVR</sequence>
<keyword evidence="2 4" id="KW-0863">Zinc-finger</keyword>
<dbReference type="Gene3D" id="3.30.40.10">
    <property type="entry name" value="Zinc/RING finger domain, C3HC4 (zinc finger)"/>
    <property type="match status" value="1"/>
</dbReference>
<keyword evidence="8" id="KW-1185">Reference proteome</keyword>
<evidence type="ECO:0000256" key="2">
    <source>
        <dbReference type="ARBA" id="ARBA00022771"/>
    </source>
</evidence>
<dbReference type="Proteomes" id="UP000275408">
    <property type="component" value="Unassembled WGS sequence"/>
</dbReference>
<dbReference type="OrthoDB" id="5980013at2759"/>
<dbReference type="STRING" id="46731.A0A3M6T4K5"/>
<dbReference type="SUPFAM" id="SSF49599">
    <property type="entry name" value="TRAF domain-like"/>
    <property type="match status" value="1"/>
</dbReference>
<keyword evidence="3 4" id="KW-0862">Zinc</keyword>
<gene>
    <name evidence="7" type="ORF">pdam_00003857</name>
</gene>
<proteinExistence type="predicted"/>
<evidence type="ECO:0000256" key="3">
    <source>
        <dbReference type="ARBA" id="ARBA00022833"/>
    </source>
</evidence>
<dbReference type="InterPro" id="IPR001293">
    <property type="entry name" value="Znf_TRAF"/>
</dbReference>
<evidence type="ECO:0000259" key="6">
    <source>
        <dbReference type="PROSITE" id="PS50145"/>
    </source>
</evidence>
<reference evidence="7 8" key="1">
    <citation type="journal article" date="2018" name="Sci. Rep.">
        <title>Comparative analysis of the Pocillopora damicornis genome highlights role of immune system in coral evolution.</title>
        <authorList>
            <person name="Cunning R."/>
            <person name="Bay R.A."/>
            <person name="Gillette P."/>
            <person name="Baker A.C."/>
            <person name="Traylor-Knowles N."/>
        </authorList>
    </citation>
    <scope>NUCLEOTIDE SEQUENCE [LARGE SCALE GENOMIC DNA]</scope>
    <source>
        <strain evidence="7">RSMAS</strain>
        <tissue evidence="7">Whole animal</tissue>
    </source>
</reference>
<dbReference type="Pfam" id="PF02176">
    <property type="entry name" value="zf-TRAF"/>
    <property type="match status" value="1"/>
</dbReference>
<name>A0A3M6T4K5_POCDA</name>
<evidence type="ECO:0000313" key="7">
    <source>
        <dbReference type="EMBL" id="RMX35554.1"/>
    </source>
</evidence>
<accession>A0A3M6T4K5</accession>